<dbReference type="SUPFAM" id="SSF48403">
    <property type="entry name" value="Ankyrin repeat"/>
    <property type="match status" value="1"/>
</dbReference>
<protein>
    <recommendedName>
        <fullName evidence="2">Ankyrin repeat domain containing protein</fullName>
    </recommendedName>
</protein>
<accession>A0A2U7UA76</accession>
<dbReference type="InterPro" id="IPR052050">
    <property type="entry name" value="SecEffector_AnkRepeat"/>
</dbReference>
<dbReference type="GeneID" id="36844475"/>
<dbReference type="InterPro" id="IPR036770">
    <property type="entry name" value="Ankyrin_rpt-contain_sf"/>
</dbReference>
<reference evidence="1" key="1">
    <citation type="journal article" date="2018" name="Nat. Commun.">
        <title>Diversity and evolution of the emerging Pandoraviridae family.</title>
        <authorList>
            <person name="Legendre M."/>
            <person name="Fabre E."/>
            <person name="Poirot O."/>
            <person name="Jeudy S."/>
            <person name="Lartigue A."/>
            <person name="Alempic J.M."/>
            <person name="Beucher L."/>
            <person name="Philippe N."/>
            <person name="Bertaux L."/>
            <person name="Christo-Foroux E."/>
            <person name="Labadie K."/>
            <person name="Coute Y."/>
            <person name="Abergel C."/>
            <person name="Claverie J.M."/>
        </authorList>
    </citation>
    <scope>NUCLEOTIDE SEQUENCE [LARGE SCALE GENOMIC DNA]</scope>
    <source>
        <strain evidence="1">Quercus</strain>
    </source>
</reference>
<name>A0A2U7UA76_9VIRU</name>
<dbReference type="Proteomes" id="UP000248852">
    <property type="component" value="Segment"/>
</dbReference>
<evidence type="ECO:0008006" key="2">
    <source>
        <dbReference type="Google" id="ProtNLM"/>
    </source>
</evidence>
<gene>
    <name evidence="1" type="ORF">pqer_cds_912</name>
</gene>
<dbReference type="RefSeq" id="YP_009483603.1">
    <property type="nucleotide sequence ID" value="NC_037667.1"/>
</dbReference>
<dbReference type="PANTHER" id="PTHR46586">
    <property type="entry name" value="ANKYRIN REPEAT-CONTAINING PROTEIN"/>
    <property type="match status" value="1"/>
</dbReference>
<evidence type="ECO:0000313" key="1">
    <source>
        <dbReference type="EMBL" id="AVK75334.1"/>
    </source>
</evidence>
<dbReference type="EMBL" id="MG011689">
    <property type="protein sequence ID" value="AVK75334.1"/>
    <property type="molecule type" value="Genomic_DNA"/>
</dbReference>
<dbReference type="Gene3D" id="1.25.40.20">
    <property type="entry name" value="Ankyrin repeat-containing domain"/>
    <property type="match status" value="1"/>
</dbReference>
<dbReference type="PANTHER" id="PTHR46586:SF3">
    <property type="entry name" value="ANKYRIN REPEAT-CONTAINING PROTEIN"/>
    <property type="match status" value="1"/>
</dbReference>
<organism evidence="1">
    <name type="scientific">Pandoravirus quercus</name>
    <dbReference type="NCBI Taxonomy" id="2107709"/>
    <lineage>
        <taxon>Viruses</taxon>
        <taxon>Pandoravirus</taxon>
    </lineage>
</organism>
<sequence length="534" mass="58411">MDSRRITVPTRDQDMTTTTTPMELDDMTCERETSLADMPVEILLAIAQQLADISVRDLVVWSSVIGLDLPTQLLGNAVEDAIPRFTVRTYHSATRRIAKFGDVTREVVAAGAPLCVVQYIARHDRSTELVVAAANGGCIDVLDWAWSHARPDQDVWYGKGGRDSWSGFSDALKGAVRRNRRQVLIWLLERKLKDQVRVWHPHDGVMTLALDEGYIDVVDAVHRVERAQTKMRDFWKSCFCGCDILDDAVRRGRDDVLGILEQVGCHLVSTINHCHLAKAVRKGHVDLARWIAARLDTPTVSQRDMGKAAARGHVSVVAFVHDTGLATCTADTIERAVIGGRTNVLDWAIGRGQAPPARPIAPWYGPHLTYAAAEFGRQDVLAWMARQPDIAPTLTVGVARRAIITGHWPCALVLHDCGIVGLDTWDALDVVVQYATLEGIKALAEKGARCTPSAMCAALCHKTSDVLAYLCERFGIGDLQAAVDAAPGLTFGHESLAWVAANVRAVCVAQLAHQQRGMLNVTARTCCQCARCAP</sequence>
<dbReference type="KEGG" id="vg:36844475"/>
<proteinExistence type="predicted"/>